<protein>
    <recommendedName>
        <fullName evidence="3">Phasin domain-containing protein</fullName>
    </recommendedName>
</protein>
<evidence type="ECO:0008006" key="3">
    <source>
        <dbReference type="Google" id="ProtNLM"/>
    </source>
</evidence>
<dbReference type="Proteomes" id="UP000322822">
    <property type="component" value="Chromosome 2"/>
</dbReference>
<evidence type="ECO:0000313" key="1">
    <source>
        <dbReference type="EMBL" id="QET04388.1"/>
    </source>
</evidence>
<reference evidence="1 2" key="1">
    <citation type="submission" date="2019-09" db="EMBL/GenBank/DDBJ databases">
        <title>FDA dAtabase for Regulatory Grade micrObial Sequences (FDA-ARGOS): Supporting development and validation of Infectious Disease Dx tests.</title>
        <authorList>
            <person name="Sciortino C."/>
            <person name="Tallon L."/>
            <person name="Sadzewicz L."/>
            <person name="Vavikolanu K."/>
            <person name="Mehta A."/>
            <person name="Aluvathingal J."/>
            <person name="Nadendla S."/>
            <person name="Nandy P."/>
            <person name="Geyer C."/>
            <person name="Yan Y."/>
            <person name="Sichtig H."/>
        </authorList>
    </citation>
    <scope>NUCLEOTIDE SEQUENCE [LARGE SCALE GENOMIC DNA]</scope>
    <source>
        <strain evidence="1 2">FDAARGOS_664</strain>
    </source>
</reference>
<accession>A0A5P2H9K0</accession>
<organism evidence="1 2">
    <name type="scientific">Cupriavidus pauculus</name>
    <dbReference type="NCBI Taxonomy" id="82633"/>
    <lineage>
        <taxon>Bacteria</taxon>
        <taxon>Pseudomonadati</taxon>
        <taxon>Pseudomonadota</taxon>
        <taxon>Betaproteobacteria</taxon>
        <taxon>Burkholderiales</taxon>
        <taxon>Burkholderiaceae</taxon>
        <taxon>Cupriavidus</taxon>
    </lineage>
</organism>
<evidence type="ECO:0000313" key="2">
    <source>
        <dbReference type="Proteomes" id="UP000322822"/>
    </source>
</evidence>
<dbReference type="AlphaFoldDB" id="A0A5P2H9K0"/>
<name>A0A5P2H9K0_9BURK</name>
<gene>
    <name evidence="1" type="ORF">FOB72_19840</name>
</gene>
<sequence length="171" mass="18259">MSETQVPADYGATMQRVALAEACRAYIAVQDARHTILKAHMKAVEDEVRSAKRLLQRIEASSEPATLQASVAQLLTDRMEHQAALSREYAKAFADVWSAWLTQCQALNVSWPASARPGAASTDPAGMNGLSAAWGSFYDQLGKMSSVLVGSMPAAAQPNGRRGPPDAGEGR</sequence>
<dbReference type="EMBL" id="CP044067">
    <property type="protein sequence ID" value="QET04388.1"/>
    <property type="molecule type" value="Genomic_DNA"/>
</dbReference>
<proteinExistence type="predicted"/>
<dbReference type="OrthoDB" id="8970679at2"/>
<dbReference type="RefSeq" id="WP_150374451.1">
    <property type="nucleotide sequence ID" value="NZ_CP044067.1"/>
</dbReference>